<evidence type="ECO:0000259" key="1">
    <source>
        <dbReference type="Pfam" id="PF26476"/>
    </source>
</evidence>
<organism evidence="3 4">
    <name type="scientific">Natrinema hispanicum</name>
    <dbReference type="NCBI Taxonomy" id="392421"/>
    <lineage>
        <taxon>Archaea</taxon>
        <taxon>Methanobacteriati</taxon>
        <taxon>Methanobacteriota</taxon>
        <taxon>Stenosarchaea group</taxon>
        <taxon>Halobacteria</taxon>
        <taxon>Halobacteriales</taxon>
        <taxon>Natrialbaceae</taxon>
        <taxon>Natrinema</taxon>
    </lineage>
</organism>
<evidence type="ECO:0000313" key="3">
    <source>
        <dbReference type="EMBL" id="SET93664.1"/>
    </source>
</evidence>
<reference evidence="3" key="2">
    <citation type="submission" date="2016-10" db="EMBL/GenBank/DDBJ databases">
        <authorList>
            <person name="de Groot N.N."/>
        </authorList>
    </citation>
    <scope>NUCLEOTIDE SEQUENCE [LARGE SCALE GENOMIC DNA]</scope>
    <source>
        <strain evidence="3">CDM_6</strain>
    </source>
</reference>
<proteinExistence type="predicted"/>
<dbReference type="EMBL" id="FMZP01000019">
    <property type="protein sequence ID" value="SDD34174.1"/>
    <property type="molecule type" value="Genomic_DNA"/>
</dbReference>
<dbReference type="Proteomes" id="UP000324021">
    <property type="component" value="Unassembled WGS sequence"/>
</dbReference>
<name>A0A1I0IAB9_9EURY</name>
<keyword evidence="4" id="KW-1185">Reference proteome</keyword>
<dbReference type="STRING" id="392421.SAMN04488694_11831"/>
<gene>
    <name evidence="3" type="ORF">SAMN04488694_11831</name>
    <name evidence="2" type="ORF">SAMN05192552_101932</name>
</gene>
<evidence type="ECO:0000313" key="5">
    <source>
        <dbReference type="Proteomes" id="UP000324021"/>
    </source>
</evidence>
<reference evidence="4 5" key="1">
    <citation type="submission" date="2016-10" db="EMBL/GenBank/DDBJ databases">
        <authorList>
            <person name="Varghese N."/>
            <person name="Submissions S."/>
        </authorList>
    </citation>
    <scope>NUCLEOTIDE SEQUENCE [LARGE SCALE GENOMIC DNA]</scope>
    <source>
        <strain evidence="2 5">CDM_1</strain>
        <strain evidence="4">CDM_6</strain>
    </source>
</reference>
<evidence type="ECO:0000313" key="4">
    <source>
        <dbReference type="Proteomes" id="UP000199320"/>
    </source>
</evidence>
<evidence type="ECO:0000313" key="2">
    <source>
        <dbReference type="EMBL" id="SDD34174.1"/>
    </source>
</evidence>
<dbReference type="Pfam" id="PF26476">
    <property type="entry name" value="DUF8149"/>
    <property type="match status" value="1"/>
</dbReference>
<dbReference type="OrthoDB" id="260707at2157"/>
<protein>
    <recommendedName>
        <fullName evidence="1">DUF8149 domain-containing protein</fullName>
    </recommendedName>
</protein>
<sequence length="79" mass="8368">MANTNDADEAGPRVPIVCAACETTSRIPLADVADAVERHNEQLHDGDDVAEVDPDIADQIADLVATELGLLEDTDESHS</sequence>
<dbReference type="AlphaFoldDB" id="A0A1I0IAB9"/>
<accession>A0A1I0IAB9</accession>
<dbReference type="InterPro" id="IPR058462">
    <property type="entry name" value="DUF8149"/>
</dbReference>
<dbReference type="RefSeq" id="WP_092934368.1">
    <property type="nucleotide sequence ID" value="NZ_FMZP01000019.1"/>
</dbReference>
<dbReference type="EMBL" id="FOIC01000018">
    <property type="protein sequence ID" value="SET93664.1"/>
    <property type="molecule type" value="Genomic_DNA"/>
</dbReference>
<feature type="domain" description="DUF8149" evidence="1">
    <location>
        <begin position="8"/>
        <end position="74"/>
    </location>
</feature>
<dbReference type="Proteomes" id="UP000199320">
    <property type="component" value="Unassembled WGS sequence"/>
</dbReference>